<gene>
    <name evidence="2" type="ORF">Tci_923105</name>
</gene>
<evidence type="ECO:0000313" key="2">
    <source>
        <dbReference type="EMBL" id="GFD51136.1"/>
    </source>
</evidence>
<proteinExistence type="predicted"/>
<dbReference type="EMBL" id="BKCJ011766131">
    <property type="protein sequence ID" value="GFD51136.1"/>
    <property type="molecule type" value="Genomic_DNA"/>
</dbReference>
<name>A0A699WZT5_TANCI</name>
<dbReference type="AlphaFoldDB" id="A0A699WZT5"/>
<feature type="compositionally biased region" description="Low complexity" evidence="1">
    <location>
        <begin position="1"/>
        <end position="19"/>
    </location>
</feature>
<sequence>MPFRSPSKSTSHGSTSIGKLSSSITSYPRIDVVRGCVTPKQIENLIETSGGDTEMVDGYDELP</sequence>
<organism evidence="2">
    <name type="scientific">Tanacetum cinerariifolium</name>
    <name type="common">Dalmatian daisy</name>
    <name type="synonym">Chrysanthemum cinerariifolium</name>
    <dbReference type="NCBI Taxonomy" id="118510"/>
    <lineage>
        <taxon>Eukaryota</taxon>
        <taxon>Viridiplantae</taxon>
        <taxon>Streptophyta</taxon>
        <taxon>Embryophyta</taxon>
        <taxon>Tracheophyta</taxon>
        <taxon>Spermatophyta</taxon>
        <taxon>Magnoliopsida</taxon>
        <taxon>eudicotyledons</taxon>
        <taxon>Gunneridae</taxon>
        <taxon>Pentapetalae</taxon>
        <taxon>asterids</taxon>
        <taxon>campanulids</taxon>
        <taxon>Asterales</taxon>
        <taxon>Asteraceae</taxon>
        <taxon>Asteroideae</taxon>
        <taxon>Anthemideae</taxon>
        <taxon>Anthemidinae</taxon>
        <taxon>Tanacetum</taxon>
    </lineage>
</organism>
<comment type="caution">
    <text evidence="2">The sequence shown here is derived from an EMBL/GenBank/DDBJ whole genome shotgun (WGS) entry which is preliminary data.</text>
</comment>
<evidence type="ECO:0000256" key="1">
    <source>
        <dbReference type="SAM" id="MobiDB-lite"/>
    </source>
</evidence>
<protein>
    <submittedName>
        <fullName evidence="2">Uncharacterized protein</fullName>
    </submittedName>
</protein>
<feature type="non-terminal residue" evidence="2">
    <location>
        <position position="63"/>
    </location>
</feature>
<accession>A0A699WZT5</accession>
<feature type="region of interest" description="Disordered" evidence="1">
    <location>
        <begin position="1"/>
        <end position="21"/>
    </location>
</feature>
<reference evidence="2" key="1">
    <citation type="journal article" date="2019" name="Sci. Rep.">
        <title>Draft genome of Tanacetum cinerariifolium, the natural source of mosquito coil.</title>
        <authorList>
            <person name="Yamashiro T."/>
            <person name="Shiraishi A."/>
            <person name="Satake H."/>
            <person name="Nakayama K."/>
        </authorList>
    </citation>
    <scope>NUCLEOTIDE SEQUENCE</scope>
</reference>